<organism evidence="8 9">
    <name type="scientific">Lentisphaera araneosa HTCC2155</name>
    <dbReference type="NCBI Taxonomy" id="313628"/>
    <lineage>
        <taxon>Bacteria</taxon>
        <taxon>Pseudomonadati</taxon>
        <taxon>Lentisphaerota</taxon>
        <taxon>Lentisphaeria</taxon>
        <taxon>Lentisphaerales</taxon>
        <taxon>Lentisphaeraceae</taxon>
        <taxon>Lentisphaera</taxon>
    </lineage>
</organism>
<dbReference type="GO" id="GO:0005737">
    <property type="term" value="C:cytoplasm"/>
    <property type="evidence" value="ECO:0007669"/>
    <property type="project" value="UniProtKB-SubCell"/>
</dbReference>
<dbReference type="GO" id="GO:0003697">
    <property type="term" value="F:single-stranded DNA binding"/>
    <property type="evidence" value="ECO:0007669"/>
    <property type="project" value="UniProtKB-UniRule"/>
</dbReference>
<dbReference type="eggNOG" id="COG1195">
    <property type="taxonomic scope" value="Bacteria"/>
</dbReference>
<keyword evidence="4 6" id="KW-0067">ATP-binding</keyword>
<dbReference type="Pfam" id="PF13476">
    <property type="entry name" value="AAA_23"/>
    <property type="match status" value="1"/>
</dbReference>
<comment type="similarity">
    <text evidence="6">Belongs to the RecF family.</text>
</comment>
<sequence length="364" mass="41536">MGFISRIQLKNFRNYPELELKLEPGISVFRGLNGQGKTAFLEALGFLSLLRSIRSSHTRHLKKWESDFFSLRACLDRVTRPELDMSVYYGDKRQLSLDGNRVPTTSDFIGVVKSVAFMPEDIEIVKGSASWRRQYLDILLSQLSPGYLQSLKHYQKALKSRNQVLKRGLNLDLELDVWDDILIEHGCEVLEARLSLLPRLAESVSTLVEKMLKKDFLLELQYKNSLAKNATDLRSVYIERLLENRERDKLYKMTHQGPHRDDLLINLNGRSLSNYGSEGQCRLSSLILKAAAVELLLPVEKPDCLILLIDDVLGELDEFSRRAFLKCVSRGDQVFIACTDIPAGLEDYEYKSYEVKAGVISSVE</sequence>
<keyword evidence="6" id="KW-0227">DNA damage</keyword>
<dbReference type="PANTHER" id="PTHR32182">
    <property type="entry name" value="DNA REPLICATION AND REPAIR PROTEIN RECF"/>
    <property type="match status" value="1"/>
</dbReference>
<dbReference type="AlphaFoldDB" id="A6DUF2"/>
<dbReference type="InterPro" id="IPR018078">
    <property type="entry name" value="DNA-binding_RecF_CS"/>
</dbReference>
<dbReference type="NCBIfam" id="TIGR00611">
    <property type="entry name" value="recf"/>
    <property type="match status" value="1"/>
</dbReference>
<dbReference type="InterPro" id="IPR027417">
    <property type="entry name" value="P-loop_NTPase"/>
</dbReference>
<evidence type="ECO:0000259" key="7">
    <source>
        <dbReference type="Pfam" id="PF13476"/>
    </source>
</evidence>
<gene>
    <name evidence="6 8" type="primary">recF</name>
    <name evidence="8" type="ORF">LNTAR_21790</name>
</gene>
<keyword evidence="9" id="KW-1185">Reference proteome</keyword>
<dbReference type="PROSITE" id="PS00617">
    <property type="entry name" value="RECF_1"/>
    <property type="match status" value="1"/>
</dbReference>
<name>A6DUF2_9BACT</name>
<accession>A6DUF2</accession>
<dbReference type="InterPro" id="IPR001238">
    <property type="entry name" value="DNA-binding_RecF"/>
</dbReference>
<dbReference type="STRING" id="313628.LNTAR_21790"/>
<comment type="caution">
    <text evidence="8">The sequence shown here is derived from an EMBL/GenBank/DDBJ whole genome shotgun (WGS) entry which is preliminary data.</text>
</comment>
<dbReference type="EMBL" id="ABCK01000055">
    <property type="protein sequence ID" value="EDM24727.1"/>
    <property type="molecule type" value="Genomic_DNA"/>
</dbReference>
<dbReference type="GO" id="GO:0000731">
    <property type="term" value="P:DNA synthesis involved in DNA repair"/>
    <property type="evidence" value="ECO:0007669"/>
    <property type="project" value="TreeGrafter"/>
</dbReference>
<dbReference type="PANTHER" id="PTHR32182:SF0">
    <property type="entry name" value="DNA REPLICATION AND REPAIR PROTEIN RECF"/>
    <property type="match status" value="1"/>
</dbReference>
<dbReference type="HAMAP" id="MF_00365">
    <property type="entry name" value="RecF"/>
    <property type="match status" value="1"/>
</dbReference>
<protein>
    <recommendedName>
        <fullName evidence="6">DNA replication and repair protein RecF</fullName>
    </recommendedName>
</protein>
<evidence type="ECO:0000256" key="5">
    <source>
        <dbReference type="ARBA" id="ARBA00023125"/>
    </source>
</evidence>
<evidence type="ECO:0000313" key="8">
    <source>
        <dbReference type="EMBL" id="EDM24727.1"/>
    </source>
</evidence>
<proteinExistence type="inferred from homology"/>
<dbReference type="GO" id="GO:0005524">
    <property type="term" value="F:ATP binding"/>
    <property type="evidence" value="ECO:0007669"/>
    <property type="project" value="UniProtKB-UniRule"/>
</dbReference>
<evidence type="ECO:0000256" key="4">
    <source>
        <dbReference type="ARBA" id="ARBA00022840"/>
    </source>
</evidence>
<feature type="binding site" evidence="6">
    <location>
        <begin position="31"/>
        <end position="38"/>
    </location>
    <ligand>
        <name>ATP</name>
        <dbReference type="ChEBI" id="CHEBI:30616"/>
    </ligand>
</feature>
<dbReference type="InterPro" id="IPR042174">
    <property type="entry name" value="RecF_2"/>
</dbReference>
<dbReference type="OrthoDB" id="9803889at2"/>
<evidence type="ECO:0000256" key="6">
    <source>
        <dbReference type="HAMAP-Rule" id="MF_00365"/>
    </source>
</evidence>
<comment type="subcellular location">
    <subcellularLocation>
        <location evidence="6">Cytoplasm</location>
    </subcellularLocation>
</comment>
<evidence type="ECO:0000256" key="3">
    <source>
        <dbReference type="ARBA" id="ARBA00022741"/>
    </source>
</evidence>
<dbReference type="RefSeq" id="WP_007281435.1">
    <property type="nucleotide sequence ID" value="NZ_ABCK01000055.1"/>
</dbReference>
<dbReference type="GO" id="GO:0006260">
    <property type="term" value="P:DNA replication"/>
    <property type="evidence" value="ECO:0007669"/>
    <property type="project" value="UniProtKB-UniRule"/>
</dbReference>
<evidence type="ECO:0000256" key="2">
    <source>
        <dbReference type="ARBA" id="ARBA00022705"/>
    </source>
</evidence>
<keyword evidence="6" id="KW-0742">SOS response</keyword>
<reference evidence="8 9" key="1">
    <citation type="journal article" date="2010" name="J. Bacteriol.">
        <title>Genome sequence of Lentisphaera araneosa HTCC2155T, the type species of the order Lentisphaerales in the phylum Lentisphaerae.</title>
        <authorList>
            <person name="Thrash J.C."/>
            <person name="Cho J.C."/>
            <person name="Vergin K.L."/>
            <person name="Morris R.M."/>
            <person name="Giovannoni S.J."/>
        </authorList>
    </citation>
    <scope>NUCLEOTIDE SEQUENCE [LARGE SCALE GENOMIC DNA]</scope>
    <source>
        <strain evidence="8 9">HTCC2155</strain>
    </source>
</reference>
<keyword evidence="6" id="KW-0234">DNA repair</keyword>
<comment type="function">
    <text evidence="6">The RecF protein is involved in DNA metabolism; it is required for DNA replication and normal SOS inducibility. RecF binds preferentially to single-stranded, linear DNA. It also seems to bind ATP.</text>
</comment>
<keyword evidence="3 6" id="KW-0547">Nucleotide-binding</keyword>
<keyword evidence="2 6" id="KW-0235">DNA replication</keyword>
<dbReference type="GO" id="GO:0006302">
    <property type="term" value="P:double-strand break repair"/>
    <property type="evidence" value="ECO:0007669"/>
    <property type="project" value="InterPro"/>
</dbReference>
<dbReference type="Proteomes" id="UP000004947">
    <property type="component" value="Unassembled WGS sequence"/>
</dbReference>
<feature type="domain" description="Rad50/SbcC-type AAA" evidence="7">
    <location>
        <begin position="6"/>
        <end position="46"/>
    </location>
</feature>
<dbReference type="Gene3D" id="3.40.50.300">
    <property type="entry name" value="P-loop containing nucleotide triphosphate hydrolases"/>
    <property type="match status" value="1"/>
</dbReference>
<evidence type="ECO:0000256" key="1">
    <source>
        <dbReference type="ARBA" id="ARBA00022490"/>
    </source>
</evidence>
<dbReference type="SUPFAM" id="SSF52540">
    <property type="entry name" value="P-loop containing nucleoside triphosphate hydrolases"/>
    <property type="match status" value="1"/>
</dbReference>
<dbReference type="InterPro" id="IPR038729">
    <property type="entry name" value="Rad50/SbcC_AAA"/>
</dbReference>
<dbReference type="Gene3D" id="1.20.1050.90">
    <property type="entry name" value="RecF/RecN/SMC, N-terminal domain"/>
    <property type="match status" value="1"/>
</dbReference>
<dbReference type="GO" id="GO:0009432">
    <property type="term" value="P:SOS response"/>
    <property type="evidence" value="ECO:0007669"/>
    <property type="project" value="UniProtKB-UniRule"/>
</dbReference>
<keyword evidence="5 6" id="KW-0238">DNA-binding</keyword>
<keyword evidence="1 6" id="KW-0963">Cytoplasm</keyword>
<evidence type="ECO:0000313" key="9">
    <source>
        <dbReference type="Proteomes" id="UP000004947"/>
    </source>
</evidence>
<dbReference type="GO" id="GO:0016887">
    <property type="term" value="F:ATP hydrolysis activity"/>
    <property type="evidence" value="ECO:0007669"/>
    <property type="project" value="InterPro"/>
</dbReference>